<dbReference type="SUPFAM" id="SSF56935">
    <property type="entry name" value="Porins"/>
    <property type="match status" value="1"/>
</dbReference>
<dbReference type="GO" id="GO:0009279">
    <property type="term" value="C:cell outer membrane"/>
    <property type="evidence" value="ECO:0007669"/>
    <property type="project" value="UniProtKB-SubCell"/>
</dbReference>
<keyword evidence="2 11" id="KW-0813">Transport</keyword>
<accession>A0A918UHZ5</accession>
<keyword evidence="5 11" id="KW-0812">Transmembrane</keyword>
<dbReference type="Gene3D" id="2.40.170.20">
    <property type="entry name" value="TonB-dependent receptor, beta-barrel domain"/>
    <property type="match status" value="1"/>
</dbReference>
<dbReference type="GO" id="GO:0006826">
    <property type="term" value="P:iron ion transport"/>
    <property type="evidence" value="ECO:0007669"/>
    <property type="project" value="UniProtKB-KW"/>
</dbReference>
<evidence type="ECO:0000256" key="2">
    <source>
        <dbReference type="ARBA" id="ARBA00022448"/>
    </source>
</evidence>
<evidence type="ECO:0000256" key="9">
    <source>
        <dbReference type="ARBA" id="ARBA00023136"/>
    </source>
</evidence>
<name>A0A918UHZ5_9SPHN</name>
<keyword evidence="3 11" id="KW-1134">Transmembrane beta strand</keyword>
<dbReference type="InterPro" id="IPR036942">
    <property type="entry name" value="Beta-barrel_TonB_sf"/>
</dbReference>
<reference evidence="13" key="1">
    <citation type="journal article" date="2014" name="Int. J. Syst. Evol. Microbiol.">
        <title>Complete genome sequence of Corynebacterium casei LMG S-19264T (=DSM 44701T), isolated from a smear-ripened cheese.</title>
        <authorList>
            <consortium name="US DOE Joint Genome Institute (JGI-PGF)"/>
            <person name="Walter F."/>
            <person name="Albersmeier A."/>
            <person name="Kalinowski J."/>
            <person name="Ruckert C."/>
        </authorList>
    </citation>
    <scope>NUCLEOTIDE SEQUENCE</scope>
    <source>
        <strain evidence="13">KCTC 32255</strain>
    </source>
</reference>
<dbReference type="Proteomes" id="UP000648075">
    <property type="component" value="Unassembled WGS sequence"/>
</dbReference>
<keyword evidence="9 11" id="KW-0472">Membrane</keyword>
<evidence type="ECO:0000259" key="12">
    <source>
        <dbReference type="Pfam" id="PF00593"/>
    </source>
</evidence>
<dbReference type="EMBL" id="BMZA01000012">
    <property type="protein sequence ID" value="GGZ11348.1"/>
    <property type="molecule type" value="Genomic_DNA"/>
</dbReference>
<evidence type="ECO:0000256" key="11">
    <source>
        <dbReference type="PROSITE-ProRule" id="PRU01360"/>
    </source>
</evidence>
<keyword evidence="4" id="KW-0410">Iron transport</keyword>
<gene>
    <name evidence="13" type="ORF">GCM10011614_27920</name>
</gene>
<protein>
    <recommendedName>
        <fullName evidence="12">TonB-dependent receptor-like beta-barrel domain-containing protein</fullName>
    </recommendedName>
</protein>
<organism evidence="13 14">
    <name type="scientific">Novosphingobium colocasiae</name>
    <dbReference type="NCBI Taxonomy" id="1256513"/>
    <lineage>
        <taxon>Bacteria</taxon>
        <taxon>Pseudomonadati</taxon>
        <taxon>Pseudomonadota</taxon>
        <taxon>Alphaproteobacteria</taxon>
        <taxon>Sphingomonadales</taxon>
        <taxon>Sphingomonadaceae</taxon>
        <taxon>Novosphingobium</taxon>
    </lineage>
</organism>
<keyword evidence="10 11" id="KW-0998">Cell outer membrane</keyword>
<evidence type="ECO:0000256" key="3">
    <source>
        <dbReference type="ARBA" id="ARBA00022452"/>
    </source>
</evidence>
<evidence type="ECO:0000256" key="1">
    <source>
        <dbReference type="ARBA" id="ARBA00004571"/>
    </source>
</evidence>
<feature type="domain" description="TonB-dependent receptor-like beta-barrel" evidence="12">
    <location>
        <begin position="3"/>
        <end position="171"/>
    </location>
</feature>
<keyword evidence="14" id="KW-1185">Reference proteome</keyword>
<evidence type="ECO:0000256" key="6">
    <source>
        <dbReference type="ARBA" id="ARBA00023004"/>
    </source>
</evidence>
<comment type="similarity">
    <text evidence="11">Belongs to the TonB-dependent receptor family.</text>
</comment>
<dbReference type="RefSeq" id="WP_189621851.1">
    <property type="nucleotide sequence ID" value="NZ_BMZA01000012.1"/>
</dbReference>
<keyword evidence="8" id="KW-0798">TonB box</keyword>
<evidence type="ECO:0000256" key="8">
    <source>
        <dbReference type="ARBA" id="ARBA00023077"/>
    </source>
</evidence>
<evidence type="ECO:0000313" key="13">
    <source>
        <dbReference type="EMBL" id="GGZ11348.1"/>
    </source>
</evidence>
<dbReference type="InterPro" id="IPR039426">
    <property type="entry name" value="TonB-dep_rcpt-like"/>
</dbReference>
<dbReference type="Pfam" id="PF00593">
    <property type="entry name" value="TonB_dep_Rec_b-barrel"/>
    <property type="match status" value="1"/>
</dbReference>
<keyword evidence="7" id="KW-0406">Ion transport</keyword>
<keyword evidence="6" id="KW-0408">Iron</keyword>
<evidence type="ECO:0000256" key="7">
    <source>
        <dbReference type="ARBA" id="ARBA00023065"/>
    </source>
</evidence>
<evidence type="ECO:0000256" key="5">
    <source>
        <dbReference type="ARBA" id="ARBA00022692"/>
    </source>
</evidence>
<evidence type="ECO:0000256" key="4">
    <source>
        <dbReference type="ARBA" id="ARBA00022496"/>
    </source>
</evidence>
<evidence type="ECO:0000313" key="14">
    <source>
        <dbReference type="Proteomes" id="UP000648075"/>
    </source>
</evidence>
<sequence length="220" mass="23395">MREYEVGIKNRLDLDGARLNTSAAVYYQNYSDVQKSTTVINNGSVATIITNTAVQHDYGGEIEANLAFDSGLSMNAYYSYARNKVVKGGTGAYPMQGVPRHQLGGAITYAASLKGFGDLSANVNGTYRSSVPLDEYDAIAVQKGYGLLNARLALSNISDTGLSLAVFANNLTNTYYMQGVISLVSNGPVINDINPGGGPGYSAATFGEPRTYGIEVAFRL</sequence>
<reference evidence="13" key="2">
    <citation type="submission" date="2020-09" db="EMBL/GenBank/DDBJ databases">
        <authorList>
            <person name="Sun Q."/>
            <person name="Kim S."/>
        </authorList>
    </citation>
    <scope>NUCLEOTIDE SEQUENCE</scope>
    <source>
        <strain evidence="13">KCTC 32255</strain>
    </source>
</reference>
<proteinExistence type="inferred from homology"/>
<comment type="caution">
    <text evidence="13">The sequence shown here is derived from an EMBL/GenBank/DDBJ whole genome shotgun (WGS) entry which is preliminary data.</text>
</comment>
<dbReference type="PANTHER" id="PTHR32552">
    <property type="entry name" value="FERRICHROME IRON RECEPTOR-RELATED"/>
    <property type="match status" value="1"/>
</dbReference>
<dbReference type="PANTHER" id="PTHR32552:SF81">
    <property type="entry name" value="TONB-DEPENDENT OUTER MEMBRANE RECEPTOR"/>
    <property type="match status" value="1"/>
</dbReference>
<dbReference type="PROSITE" id="PS52016">
    <property type="entry name" value="TONB_DEPENDENT_REC_3"/>
    <property type="match status" value="1"/>
</dbReference>
<dbReference type="InterPro" id="IPR000531">
    <property type="entry name" value="Beta-barrel_TonB"/>
</dbReference>
<evidence type="ECO:0000256" key="10">
    <source>
        <dbReference type="ARBA" id="ARBA00023237"/>
    </source>
</evidence>
<dbReference type="AlphaFoldDB" id="A0A918UHZ5"/>
<comment type="subcellular location">
    <subcellularLocation>
        <location evidence="1 11">Cell outer membrane</location>
        <topology evidence="1 11">Multi-pass membrane protein</topology>
    </subcellularLocation>
</comment>